<accession>A0AAW0HAR3</accession>
<dbReference type="AlphaFoldDB" id="A0AAW0HAR3"/>
<dbReference type="PANTHER" id="PTHR23153">
    <property type="entry name" value="UBX-RELATED"/>
    <property type="match status" value="1"/>
</dbReference>
<dbReference type="GO" id="GO:0005737">
    <property type="term" value="C:cytoplasm"/>
    <property type="evidence" value="ECO:0007669"/>
    <property type="project" value="TreeGrafter"/>
</dbReference>
<dbReference type="SUPFAM" id="SSF54236">
    <property type="entry name" value="Ubiquitin-like"/>
    <property type="match status" value="1"/>
</dbReference>
<organism evidence="2 3">
    <name type="scientific">Myodes glareolus</name>
    <name type="common">Bank vole</name>
    <name type="synonym">Clethrionomys glareolus</name>
    <dbReference type="NCBI Taxonomy" id="447135"/>
    <lineage>
        <taxon>Eukaryota</taxon>
        <taxon>Metazoa</taxon>
        <taxon>Chordata</taxon>
        <taxon>Craniata</taxon>
        <taxon>Vertebrata</taxon>
        <taxon>Euteleostomi</taxon>
        <taxon>Mammalia</taxon>
        <taxon>Eutheria</taxon>
        <taxon>Euarchontoglires</taxon>
        <taxon>Glires</taxon>
        <taxon>Rodentia</taxon>
        <taxon>Myomorpha</taxon>
        <taxon>Muroidea</taxon>
        <taxon>Cricetidae</taxon>
        <taxon>Arvicolinae</taxon>
        <taxon>Myodes</taxon>
    </lineage>
</organism>
<comment type="caution">
    <text evidence="2">The sequence shown here is derived from an EMBL/GenBank/DDBJ whole genome shotgun (WGS) entry which is preliminary data.</text>
</comment>
<protein>
    <recommendedName>
        <fullName evidence="1">UBX domain-containing protein</fullName>
    </recommendedName>
</protein>
<dbReference type="InterPro" id="IPR029071">
    <property type="entry name" value="Ubiquitin-like_domsf"/>
</dbReference>
<sequence length="106" mass="11681">MPYFVCLRPPDGCRLQGIFYSREQQPVLFQFVCEALQNDCLPFELRASGGQRLVKDEALTLNECGLVPSALLTFSYSVLEDVGAAGTEPATSVLRPELLAAIEWLS</sequence>
<keyword evidence="3" id="KW-1185">Reference proteome</keyword>
<evidence type="ECO:0000259" key="1">
    <source>
        <dbReference type="PROSITE" id="PS50033"/>
    </source>
</evidence>
<dbReference type="Gene3D" id="3.10.20.90">
    <property type="entry name" value="Phosphatidylinositol 3-kinase Catalytic Subunit, Chain A, domain 1"/>
    <property type="match status" value="1"/>
</dbReference>
<dbReference type="EMBL" id="JBBHLL010000681">
    <property type="protein sequence ID" value="KAK7798546.1"/>
    <property type="molecule type" value="Genomic_DNA"/>
</dbReference>
<dbReference type="PROSITE" id="PS50033">
    <property type="entry name" value="UBX"/>
    <property type="match status" value="1"/>
</dbReference>
<gene>
    <name evidence="2" type="ORF">U0070_027103</name>
</gene>
<feature type="domain" description="UBX" evidence="1">
    <location>
        <begin position="5"/>
        <end position="74"/>
    </location>
</feature>
<dbReference type="Pfam" id="PF00789">
    <property type="entry name" value="UBX"/>
    <property type="match status" value="1"/>
</dbReference>
<dbReference type="Proteomes" id="UP001488838">
    <property type="component" value="Unassembled WGS sequence"/>
</dbReference>
<reference evidence="2 3" key="1">
    <citation type="journal article" date="2023" name="bioRxiv">
        <title>Conserved and derived expression patterns and positive selection on dental genes reveal complex evolutionary context of ever-growing rodent molars.</title>
        <authorList>
            <person name="Calamari Z.T."/>
            <person name="Song A."/>
            <person name="Cohen E."/>
            <person name="Akter M."/>
            <person name="Roy R.D."/>
            <person name="Hallikas O."/>
            <person name="Christensen M.M."/>
            <person name="Li P."/>
            <person name="Marangoni P."/>
            <person name="Jernvall J."/>
            <person name="Klein O.D."/>
        </authorList>
    </citation>
    <scope>NUCLEOTIDE SEQUENCE [LARGE SCALE GENOMIC DNA]</scope>
    <source>
        <strain evidence="2">V071</strain>
    </source>
</reference>
<dbReference type="InterPro" id="IPR001012">
    <property type="entry name" value="UBX_dom"/>
</dbReference>
<evidence type="ECO:0000313" key="2">
    <source>
        <dbReference type="EMBL" id="KAK7798546.1"/>
    </source>
</evidence>
<evidence type="ECO:0000313" key="3">
    <source>
        <dbReference type="Proteomes" id="UP001488838"/>
    </source>
</evidence>
<name>A0AAW0HAR3_MYOGA</name>
<dbReference type="PANTHER" id="PTHR23153:SF38">
    <property type="entry name" value="UBX DOMAIN-CONTAINING PROTEIN 6"/>
    <property type="match status" value="1"/>
</dbReference>
<proteinExistence type="predicted"/>